<feature type="domain" description="Transcription regulator PadR N-terminal" evidence="1">
    <location>
        <begin position="18"/>
        <end position="91"/>
    </location>
</feature>
<dbReference type="PANTHER" id="PTHR33169:SF25">
    <property type="entry name" value="DNA-BINDING PROTEIN YIZB-RELATED"/>
    <property type="match status" value="1"/>
</dbReference>
<dbReference type="Pfam" id="PF03551">
    <property type="entry name" value="PadR"/>
    <property type="match status" value="1"/>
</dbReference>
<dbReference type="EMBL" id="JXJU01000001">
    <property type="protein sequence ID" value="PCS01472.1"/>
    <property type="molecule type" value="Genomic_DNA"/>
</dbReference>
<dbReference type="AlphaFoldDB" id="A0A2A5RPW8"/>
<protein>
    <submittedName>
        <fullName evidence="2">PadR family transcriptional regulator</fullName>
    </submittedName>
</protein>
<proteinExistence type="predicted"/>
<dbReference type="Proteomes" id="UP000218181">
    <property type="component" value="Unassembled WGS sequence"/>
</dbReference>
<sequence length="123" mass="14208">MAEEISKDMIRGHMDAVILNILSQADSYGYEVSKTVKKLSENQYEINEATLYTVFRRLEKSGHIESYWGDESQGGRRKYYKITATGLEKLANARDSWQFAQKIITKLIMGTIENKGDDSWKIY</sequence>
<organism evidence="2 3">
    <name type="scientific">Lactococcus fujiensis JCM 16395</name>
    <dbReference type="NCBI Taxonomy" id="1291764"/>
    <lineage>
        <taxon>Bacteria</taxon>
        <taxon>Bacillati</taxon>
        <taxon>Bacillota</taxon>
        <taxon>Bacilli</taxon>
        <taxon>Lactobacillales</taxon>
        <taxon>Streptococcaceae</taxon>
        <taxon>Lactococcus</taxon>
    </lineage>
</organism>
<dbReference type="STRING" id="1291764.GCA_001311235_00246"/>
<evidence type="ECO:0000259" key="1">
    <source>
        <dbReference type="Pfam" id="PF03551"/>
    </source>
</evidence>
<gene>
    <name evidence="2" type="ORF">RT41_GL000236</name>
</gene>
<dbReference type="PANTHER" id="PTHR33169">
    <property type="entry name" value="PADR-FAMILY TRANSCRIPTIONAL REGULATOR"/>
    <property type="match status" value="1"/>
</dbReference>
<dbReference type="InterPro" id="IPR036388">
    <property type="entry name" value="WH-like_DNA-bd_sf"/>
</dbReference>
<dbReference type="SUPFAM" id="SSF46785">
    <property type="entry name" value="Winged helix' DNA-binding domain"/>
    <property type="match status" value="1"/>
</dbReference>
<comment type="caution">
    <text evidence="2">The sequence shown here is derived from an EMBL/GenBank/DDBJ whole genome shotgun (WGS) entry which is preliminary data.</text>
</comment>
<dbReference type="InterPro" id="IPR005149">
    <property type="entry name" value="Tscrpt_reg_PadR_N"/>
</dbReference>
<accession>A0A2A5RPW8</accession>
<reference evidence="2 3" key="1">
    <citation type="submission" date="2014-12" db="EMBL/GenBank/DDBJ databases">
        <title>Draft genome sequences of 10 type strains of Lactococcus.</title>
        <authorList>
            <person name="Sun Z."/>
            <person name="Zhong Z."/>
            <person name="Liu W."/>
            <person name="Zhang W."/>
            <person name="Zhang H."/>
        </authorList>
    </citation>
    <scope>NUCLEOTIDE SEQUENCE [LARGE SCALE GENOMIC DNA]</scope>
    <source>
        <strain evidence="2 3">JCM 16395</strain>
    </source>
</reference>
<evidence type="ECO:0000313" key="3">
    <source>
        <dbReference type="Proteomes" id="UP000218181"/>
    </source>
</evidence>
<dbReference type="Gene3D" id="1.10.10.10">
    <property type="entry name" value="Winged helix-like DNA-binding domain superfamily/Winged helix DNA-binding domain"/>
    <property type="match status" value="1"/>
</dbReference>
<name>A0A2A5RPW8_9LACT</name>
<dbReference type="InterPro" id="IPR052509">
    <property type="entry name" value="Metal_resp_DNA-bind_regulator"/>
</dbReference>
<dbReference type="InterPro" id="IPR036390">
    <property type="entry name" value="WH_DNA-bd_sf"/>
</dbReference>
<evidence type="ECO:0000313" key="2">
    <source>
        <dbReference type="EMBL" id="PCS01472.1"/>
    </source>
</evidence>
<keyword evidence="3" id="KW-1185">Reference proteome</keyword>